<accession>A0A974DLQ1</accession>
<dbReference type="AlphaFoldDB" id="A0A974DLQ1"/>
<organism evidence="4 5">
    <name type="scientific">Xenopus laevis</name>
    <name type="common">African clawed frog</name>
    <dbReference type="NCBI Taxonomy" id="8355"/>
    <lineage>
        <taxon>Eukaryota</taxon>
        <taxon>Metazoa</taxon>
        <taxon>Chordata</taxon>
        <taxon>Craniata</taxon>
        <taxon>Vertebrata</taxon>
        <taxon>Euteleostomi</taxon>
        <taxon>Amphibia</taxon>
        <taxon>Batrachia</taxon>
        <taxon>Anura</taxon>
        <taxon>Pipoidea</taxon>
        <taxon>Pipidae</taxon>
        <taxon>Xenopodinae</taxon>
        <taxon>Xenopus</taxon>
        <taxon>Xenopus</taxon>
    </lineage>
</organism>
<name>A0A974DLQ1_XENLA</name>
<evidence type="ECO:0000256" key="1">
    <source>
        <dbReference type="SAM" id="Coils"/>
    </source>
</evidence>
<feature type="region of interest" description="Disordered" evidence="2">
    <location>
        <begin position="187"/>
        <end position="215"/>
    </location>
</feature>
<gene>
    <name evidence="4" type="ORF">XELAEV_18016118mg</name>
</gene>
<feature type="domain" description="Helix-turn-helix" evidence="3">
    <location>
        <begin position="428"/>
        <end position="484"/>
    </location>
</feature>
<evidence type="ECO:0000256" key="2">
    <source>
        <dbReference type="SAM" id="MobiDB-lite"/>
    </source>
</evidence>
<dbReference type="Pfam" id="PF26215">
    <property type="entry name" value="HTH_animal"/>
    <property type="match status" value="1"/>
</dbReference>
<dbReference type="InterPro" id="IPR058912">
    <property type="entry name" value="HTH_animal"/>
</dbReference>
<evidence type="ECO:0000313" key="5">
    <source>
        <dbReference type="Proteomes" id="UP000694892"/>
    </source>
</evidence>
<proteinExistence type="predicted"/>
<protein>
    <recommendedName>
        <fullName evidence="3">Helix-turn-helix domain-containing protein</fullName>
    </recommendedName>
</protein>
<evidence type="ECO:0000259" key="3">
    <source>
        <dbReference type="Pfam" id="PF26215"/>
    </source>
</evidence>
<feature type="coiled-coil region" evidence="1">
    <location>
        <begin position="106"/>
        <end position="133"/>
    </location>
</feature>
<feature type="region of interest" description="Disordered" evidence="2">
    <location>
        <begin position="277"/>
        <end position="304"/>
    </location>
</feature>
<dbReference type="EMBL" id="CM004469">
    <property type="protein sequence ID" value="OCT93051.1"/>
    <property type="molecule type" value="Genomic_DNA"/>
</dbReference>
<keyword evidence="1" id="KW-0175">Coiled coil</keyword>
<dbReference type="Proteomes" id="UP000694892">
    <property type="component" value="Chromosome 2S"/>
</dbReference>
<reference evidence="5" key="1">
    <citation type="journal article" date="2016" name="Nature">
        <title>Genome evolution in the allotetraploid frog Xenopus laevis.</title>
        <authorList>
            <person name="Session A.M."/>
            <person name="Uno Y."/>
            <person name="Kwon T."/>
            <person name="Chapman J.A."/>
            <person name="Toyoda A."/>
            <person name="Takahashi S."/>
            <person name="Fukui A."/>
            <person name="Hikosaka A."/>
            <person name="Suzuki A."/>
            <person name="Kondo M."/>
            <person name="van Heeringen S.J."/>
            <person name="Quigley I."/>
            <person name="Heinz S."/>
            <person name="Ogino H."/>
            <person name="Ochi H."/>
            <person name="Hellsten U."/>
            <person name="Lyons J.B."/>
            <person name="Simakov O."/>
            <person name="Putnam N."/>
            <person name="Stites J."/>
            <person name="Kuroki Y."/>
            <person name="Tanaka T."/>
            <person name="Michiue T."/>
            <person name="Watanabe M."/>
            <person name="Bogdanovic O."/>
            <person name="Lister R."/>
            <person name="Georgiou G."/>
            <person name="Paranjpe S.S."/>
            <person name="van Kruijsbergen I."/>
            <person name="Shu S."/>
            <person name="Carlson J."/>
            <person name="Kinoshita T."/>
            <person name="Ohta Y."/>
            <person name="Mawaribuchi S."/>
            <person name="Jenkins J."/>
            <person name="Grimwood J."/>
            <person name="Schmutz J."/>
            <person name="Mitros T."/>
            <person name="Mozaffari S.V."/>
            <person name="Suzuki Y."/>
            <person name="Haramoto Y."/>
            <person name="Yamamoto T.S."/>
            <person name="Takagi C."/>
            <person name="Heald R."/>
            <person name="Miller K."/>
            <person name="Haudenschild C."/>
            <person name="Kitzman J."/>
            <person name="Nakayama T."/>
            <person name="Izutsu Y."/>
            <person name="Robert J."/>
            <person name="Fortriede J."/>
            <person name="Burns K."/>
            <person name="Lotay V."/>
            <person name="Karimi K."/>
            <person name="Yasuoka Y."/>
            <person name="Dichmann D.S."/>
            <person name="Flajnik M.F."/>
            <person name="Houston D.W."/>
            <person name="Shendure J."/>
            <person name="DuPasquier L."/>
            <person name="Vize P.D."/>
            <person name="Zorn A.M."/>
            <person name="Ito M."/>
            <person name="Marcotte E.M."/>
            <person name="Wallingford J.B."/>
            <person name="Ito Y."/>
            <person name="Asashima M."/>
            <person name="Ueno N."/>
            <person name="Matsuda Y."/>
            <person name="Veenstra G.J."/>
            <person name="Fujiyama A."/>
            <person name="Harland R.M."/>
            <person name="Taira M."/>
            <person name="Rokhsar D.S."/>
        </authorList>
    </citation>
    <scope>NUCLEOTIDE SEQUENCE [LARGE SCALE GENOMIC DNA]</scope>
    <source>
        <strain evidence="5">J</strain>
    </source>
</reference>
<feature type="compositionally biased region" description="Basic residues" evidence="2">
    <location>
        <begin position="187"/>
        <end position="207"/>
    </location>
</feature>
<dbReference type="PANTHER" id="PTHR21301:SF12">
    <property type="match status" value="1"/>
</dbReference>
<evidence type="ECO:0000313" key="4">
    <source>
        <dbReference type="EMBL" id="OCT93051.1"/>
    </source>
</evidence>
<sequence length="626" mass="72586">MSFADIGSLTTRKADTLAYTQAEVNDIISRFSTNLVNFETDKSAQIQRLEFLSKMELSLQLHSDTLIEFLKVKRIRPTLCEEDYMHCKNWEKILNKCSLDLMALTIEGIQTKLSKLRSDITELKQNIQATYREAEFDDLLVKLKDTVDKHQSDLCKVKLDKLKRDTIDYQEDRVYNWKRPFIRKRPYSSTRQRHRRKTRRGRKRKERDKRTSGLSDLNEDEKSIVVNISRRTLTEPEICVLNKGLGYVPTYNGDKLLLDVELEIFFRTLRLKAHFAQDTSDKDRLPSEEDDSEDSQDTGTRILRPGMIPTNVEQKIHKDLQKPPGRPTVAGMSSIFKPLATLLDSVLNAIVVCTKSYVRDTTDFINKLGTIAEVPNDAILCTMDVSSLYTSIPHGHGIDTIVLAIYVIVELKEGILATDIYGQDRITYLDPRSFHHPATTKGLPYSQLLRVRRIVSTEDKFEERTVEMMTNFKSRGYGSKLLDEAKEKAKNKPRSDLLCKKTNKKSNRLPFVTTYSTQSGYIKEIIHRHWHLLQMDQKLKPWVADFPMMAYKRANNLRDQLVHALSEPIEKQGTWLSGTKGMYRCGRCVNSNFVTWADRFYHPRMGREYPMKDYINCQSDYICSIF</sequence>
<dbReference type="PANTHER" id="PTHR21301">
    <property type="entry name" value="REVERSE TRANSCRIPTASE"/>
    <property type="match status" value="1"/>
</dbReference>